<protein>
    <recommendedName>
        <fullName evidence="3">Leucine-binding protein domain-containing protein</fullName>
    </recommendedName>
</protein>
<dbReference type="SUPFAM" id="SSF53822">
    <property type="entry name" value="Periplasmic binding protein-like I"/>
    <property type="match status" value="1"/>
</dbReference>
<dbReference type="Gene3D" id="3.40.50.2300">
    <property type="match status" value="2"/>
</dbReference>
<keyword evidence="1" id="KW-0732">Signal</keyword>
<gene>
    <name evidence="2" type="ORF">KACHI17_26520</name>
</gene>
<feature type="chain" id="PRO_5043613834" description="Leucine-binding protein domain-containing protein" evidence="1">
    <location>
        <begin position="23"/>
        <end position="390"/>
    </location>
</feature>
<sequence>MRILRQTILLFCIFMSALAVHAQENGKVWKIAVFAPVYLDSAYTADGNYRLGNQILPRYMMPGLDFYNGVMLAIDSLNAEKQPIEVVLYDSKSIKGNTSTATLDSSLSTASLIIASFNNRNEIKALADFALEHEIPLISSTYPNDGGLTENPYFVLINPTLRTHLEGIYSYLQRVYPTSSMTMFRRKGAVEDMIQNTFGEIARTSKTVPLKIKTIELTDSFTTQEVISYLDSTRQNIVICGSLNENFGINLVKSLSESRKYRSIAIGMPTWDALRGVDKNVEIVYTTPYHFIRTDKIGLDITNNYRNKFSGRPSDMVFKGFEAMYRFTKLLIKHEGSLMKNLSDKSLRLFNEFDIQSVKPYTNNPNAVDYLENKKLYYIRKLDGQIRSVN</sequence>
<evidence type="ECO:0000256" key="1">
    <source>
        <dbReference type="SAM" id="SignalP"/>
    </source>
</evidence>
<evidence type="ECO:0008006" key="3">
    <source>
        <dbReference type="Google" id="ProtNLM"/>
    </source>
</evidence>
<feature type="signal peptide" evidence="1">
    <location>
        <begin position="1"/>
        <end position="22"/>
    </location>
</feature>
<name>A0AAT9GMS7_9BACT</name>
<dbReference type="AlphaFoldDB" id="A0AAT9GMS7"/>
<reference evidence="2" key="1">
    <citation type="submission" date="2024-02" db="EMBL/GenBank/DDBJ databases">
        <title>Sediminibacterium planktonica sp. nov. and Sediminibacterium longus sp. nov., isolated from surface lake and river water.</title>
        <authorList>
            <person name="Watanabe K."/>
            <person name="Takemine S."/>
            <person name="Ishii Y."/>
            <person name="Ogata Y."/>
            <person name="Shindo C."/>
            <person name="Suda W."/>
        </authorList>
    </citation>
    <scope>NUCLEOTIDE SEQUENCE</scope>
    <source>
        <strain evidence="2">KACHI17</strain>
    </source>
</reference>
<accession>A0AAT9GMS7</accession>
<organism evidence="2">
    <name type="scientific">Sediminibacterium sp. KACHI17</name>
    <dbReference type="NCBI Taxonomy" id="1751071"/>
    <lineage>
        <taxon>Bacteria</taxon>
        <taxon>Pseudomonadati</taxon>
        <taxon>Bacteroidota</taxon>
        <taxon>Chitinophagia</taxon>
        <taxon>Chitinophagales</taxon>
        <taxon>Chitinophagaceae</taxon>
        <taxon>Sediminibacterium</taxon>
    </lineage>
</organism>
<dbReference type="InterPro" id="IPR028082">
    <property type="entry name" value="Peripla_BP_I"/>
</dbReference>
<proteinExistence type="predicted"/>
<evidence type="ECO:0000313" key="2">
    <source>
        <dbReference type="EMBL" id="BFG71771.1"/>
    </source>
</evidence>
<dbReference type="EMBL" id="AP029612">
    <property type="protein sequence ID" value="BFG71771.1"/>
    <property type="molecule type" value="Genomic_DNA"/>
</dbReference>